<gene>
    <name evidence="2" type="ORF">TVAG_101290</name>
</gene>
<reference evidence="2" key="2">
    <citation type="journal article" date="2007" name="Science">
        <title>Draft genome sequence of the sexually transmitted pathogen Trichomonas vaginalis.</title>
        <authorList>
            <person name="Carlton J.M."/>
            <person name="Hirt R.P."/>
            <person name="Silva J.C."/>
            <person name="Delcher A.L."/>
            <person name="Schatz M."/>
            <person name="Zhao Q."/>
            <person name="Wortman J.R."/>
            <person name="Bidwell S.L."/>
            <person name="Alsmark U.C.M."/>
            <person name="Besteiro S."/>
            <person name="Sicheritz-Ponten T."/>
            <person name="Noel C.J."/>
            <person name="Dacks J.B."/>
            <person name="Foster P.G."/>
            <person name="Simillion C."/>
            <person name="Van de Peer Y."/>
            <person name="Miranda-Saavedra D."/>
            <person name="Barton G.J."/>
            <person name="Westrop G.D."/>
            <person name="Mueller S."/>
            <person name="Dessi D."/>
            <person name="Fiori P.L."/>
            <person name="Ren Q."/>
            <person name="Paulsen I."/>
            <person name="Zhang H."/>
            <person name="Bastida-Corcuera F.D."/>
            <person name="Simoes-Barbosa A."/>
            <person name="Brown M.T."/>
            <person name="Hayes R.D."/>
            <person name="Mukherjee M."/>
            <person name="Okumura C.Y."/>
            <person name="Schneider R."/>
            <person name="Smith A.J."/>
            <person name="Vanacova S."/>
            <person name="Villalvazo M."/>
            <person name="Haas B.J."/>
            <person name="Pertea M."/>
            <person name="Feldblyum T.V."/>
            <person name="Utterback T.R."/>
            <person name="Shu C.L."/>
            <person name="Osoegawa K."/>
            <person name="de Jong P.J."/>
            <person name="Hrdy I."/>
            <person name="Horvathova L."/>
            <person name="Zubacova Z."/>
            <person name="Dolezal P."/>
            <person name="Malik S.B."/>
            <person name="Logsdon J.M. Jr."/>
            <person name="Henze K."/>
            <person name="Gupta A."/>
            <person name="Wang C.C."/>
            <person name="Dunne R.L."/>
            <person name="Upcroft J.A."/>
            <person name="Upcroft P."/>
            <person name="White O."/>
            <person name="Salzberg S.L."/>
            <person name="Tang P."/>
            <person name="Chiu C.-H."/>
            <person name="Lee Y.-S."/>
            <person name="Embley T.M."/>
            <person name="Coombs G.H."/>
            <person name="Mottram J.C."/>
            <person name="Tachezy J."/>
            <person name="Fraser-Liggett C.M."/>
            <person name="Johnson P.J."/>
        </authorList>
    </citation>
    <scope>NUCLEOTIDE SEQUENCE [LARGE SCALE GENOMIC DNA]</scope>
    <source>
        <strain evidence="2">G3</strain>
    </source>
</reference>
<name>A2DJL1_TRIV3</name>
<feature type="transmembrane region" description="Helical" evidence="1">
    <location>
        <begin position="138"/>
        <end position="156"/>
    </location>
</feature>
<dbReference type="VEuPathDB" id="TrichDB:TVAG_101290"/>
<dbReference type="InParanoid" id="A2DJL1"/>
<sequence>MKYHQIRFVSFGIWFLGLFLTDFTSIVNTPLDGWTDVLQYIKIISIIHITFVLIFLFYLLFRHFTDIDADAPNWKMFFHSMFDLSIHLDVGTLIFASKFFKTNNSYNYKSLYVVEVFVVLDAIMTFFLTPFKRWRSAVDVIGILPTVILAHVSVYVKNFNYIFVFIPITVVLLCPLIFTVFTLSFSSRISKLSRKIIAFFDPSLLPNAMIVPTSVPQHDSLMENLSASTRSEAPAITERATTGDENDYFDFKSVPFAFAATFFIHFGCFCKEVHNNTMVVMAHYFLTLAMILINTRVVAFPAIILTNVVDTAVTFNSVWPELSFV</sequence>
<keyword evidence="1" id="KW-0812">Transmembrane</keyword>
<evidence type="ECO:0000256" key="1">
    <source>
        <dbReference type="SAM" id="Phobius"/>
    </source>
</evidence>
<feature type="transmembrane region" description="Helical" evidence="1">
    <location>
        <begin position="39"/>
        <end position="61"/>
    </location>
</feature>
<keyword evidence="1" id="KW-0472">Membrane</keyword>
<dbReference type="EMBL" id="DS113208">
    <property type="protein sequence ID" value="EAY19411.1"/>
    <property type="molecule type" value="Genomic_DNA"/>
</dbReference>
<protein>
    <submittedName>
        <fullName evidence="2">Uncharacterized protein</fullName>
    </submittedName>
</protein>
<dbReference type="VEuPathDB" id="TrichDB:TVAGG3_1035850"/>
<feature type="transmembrane region" description="Helical" evidence="1">
    <location>
        <begin position="7"/>
        <end position="27"/>
    </location>
</feature>
<dbReference type="RefSeq" id="XP_001580397.1">
    <property type="nucleotide sequence ID" value="XM_001580347.1"/>
</dbReference>
<feature type="transmembrane region" description="Helical" evidence="1">
    <location>
        <begin position="162"/>
        <end position="184"/>
    </location>
</feature>
<dbReference type="OrthoDB" id="10404546at2759"/>
<dbReference type="Proteomes" id="UP000001542">
    <property type="component" value="Unassembled WGS sequence"/>
</dbReference>
<feature type="transmembrane region" description="Helical" evidence="1">
    <location>
        <begin position="112"/>
        <end position="131"/>
    </location>
</feature>
<feature type="transmembrane region" description="Helical" evidence="1">
    <location>
        <begin position="282"/>
        <end position="304"/>
    </location>
</feature>
<feature type="transmembrane region" description="Helical" evidence="1">
    <location>
        <begin position="253"/>
        <end position="270"/>
    </location>
</feature>
<reference evidence="2" key="1">
    <citation type="submission" date="2006-10" db="EMBL/GenBank/DDBJ databases">
        <authorList>
            <person name="Amadeo P."/>
            <person name="Zhao Q."/>
            <person name="Wortman J."/>
            <person name="Fraser-Liggett C."/>
            <person name="Carlton J."/>
        </authorList>
    </citation>
    <scope>NUCLEOTIDE SEQUENCE</scope>
    <source>
        <strain evidence="2">G3</strain>
    </source>
</reference>
<proteinExistence type="predicted"/>
<evidence type="ECO:0000313" key="3">
    <source>
        <dbReference type="Proteomes" id="UP000001542"/>
    </source>
</evidence>
<evidence type="ECO:0000313" key="2">
    <source>
        <dbReference type="EMBL" id="EAY19411.1"/>
    </source>
</evidence>
<dbReference type="KEGG" id="tva:5464937"/>
<keyword evidence="1" id="KW-1133">Transmembrane helix</keyword>
<keyword evidence="3" id="KW-1185">Reference proteome</keyword>
<organism evidence="2 3">
    <name type="scientific">Trichomonas vaginalis (strain ATCC PRA-98 / G3)</name>
    <dbReference type="NCBI Taxonomy" id="412133"/>
    <lineage>
        <taxon>Eukaryota</taxon>
        <taxon>Metamonada</taxon>
        <taxon>Parabasalia</taxon>
        <taxon>Trichomonadida</taxon>
        <taxon>Trichomonadidae</taxon>
        <taxon>Trichomonas</taxon>
    </lineage>
</organism>
<accession>A2DJL1</accession>
<dbReference type="AlphaFoldDB" id="A2DJL1"/>